<evidence type="ECO:0000256" key="4">
    <source>
        <dbReference type="ARBA" id="ARBA00022692"/>
    </source>
</evidence>
<dbReference type="SUPFAM" id="SSF161098">
    <property type="entry name" value="MetI-like"/>
    <property type="match status" value="1"/>
</dbReference>
<keyword evidence="6 7" id="KW-0472">Membrane</keyword>
<dbReference type="InterPro" id="IPR000515">
    <property type="entry name" value="MetI-like"/>
</dbReference>
<dbReference type="Gene3D" id="1.10.3720.10">
    <property type="entry name" value="MetI-like"/>
    <property type="match status" value="1"/>
</dbReference>
<dbReference type="RefSeq" id="WP_110844040.1">
    <property type="nucleotide sequence ID" value="NZ_QJVJ01000024.1"/>
</dbReference>
<keyword evidence="3" id="KW-1003">Cell membrane</keyword>
<keyword evidence="10" id="KW-1185">Reference proteome</keyword>
<feature type="domain" description="ABC transmembrane type-1" evidence="8">
    <location>
        <begin position="86"/>
        <end position="302"/>
    </location>
</feature>
<dbReference type="OrthoDB" id="9785836at2"/>
<sequence length="316" mass="35799">MSASGAPAGPKNRIAAEWQHFKKNKELFLLSLPAVLFKLVFSYLPLVGLIIAFKSYRYDLGLFGSEWNGLDNFKFFFSSETALLITRNTILYNFGFIVLTTVFALLFAMMMNEVSKTFVKLYQTSMFLPHFLSWVVVGYVTLAFLEQDRGYLDSLFASLGWSPVNWYQEARHWPYLLNIVHLWKTVGFSALVYYAGIIGIDPSYYEAAKIDGATKWQMAMRITLPLLTPLIVVLFIVAIGGIFRADFGLFFFIPNNSSFLYSATDVIDTYVYRSLRNLGDVGMSAAVGLYQSVVGFVLVLTTNAVIKKLNRDHALW</sequence>
<evidence type="ECO:0000256" key="1">
    <source>
        <dbReference type="ARBA" id="ARBA00004651"/>
    </source>
</evidence>
<dbReference type="PANTHER" id="PTHR43227">
    <property type="entry name" value="BLL4140 PROTEIN"/>
    <property type="match status" value="1"/>
</dbReference>
<feature type="transmembrane region" description="Helical" evidence="7">
    <location>
        <begin position="121"/>
        <end position="145"/>
    </location>
</feature>
<comment type="caution">
    <text evidence="9">The sequence shown here is derived from an EMBL/GenBank/DDBJ whole genome shotgun (WGS) entry which is preliminary data.</text>
</comment>
<dbReference type="Pfam" id="PF00528">
    <property type="entry name" value="BPD_transp_1"/>
    <property type="match status" value="1"/>
</dbReference>
<organism evidence="9 10">
    <name type="scientific">Paenibacillus flagellatus</name>
    <dbReference type="NCBI Taxonomy" id="2211139"/>
    <lineage>
        <taxon>Bacteria</taxon>
        <taxon>Bacillati</taxon>
        <taxon>Bacillota</taxon>
        <taxon>Bacilli</taxon>
        <taxon>Bacillales</taxon>
        <taxon>Paenibacillaceae</taxon>
        <taxon>Paenibacillus</taxon>
    </lineage>
</organism>
<feature type="transmembrane region" description="Helical" evidence="7">
    <location>
        <begin position="27"/>
        <end position="53"/>
    </location>
</feature>
<evidence type="ECO:0000313" key="10">
    <source>
        <dbReference type="Proteomes" id="UP000247476"/>
    </source>
</evidence>
<dbReference type="PANTHER" id="PTHR43227:SF11">
    <property type="entry name" value="BLL4140 PROTEIN"/>
    <property type="match status" value="1"/>
</dbReference>
<keyword evidence="4 7" id="KW-0812">Transmembrane</keyword>
<proteinExistence type="inferred from homology"/>
<dbReference type="InterPro" id="IPR035906">
    <property type="entry name" value="MetI-like_sf"/>
</dbReference>
<reference evidence="9 10" key="1">
    <citation type="submission" date="2018-05" db="EMBL/GenBank/DDBJ databases">
        <title>Paenibacillus flagellatus sp. nov., isolated from selenium mineral soil.</title>
        <authorList>
            <person name="Dai X."/>
        </authorList>
    </citation>
    <scope>NUCLEOTIDE SEQUENCE [LARGE SCALE GENOMIC DNA]</scope>
    <source>
        <strain evidence="9 10">DXL2</strain>
    </source>
</reference>
<feature type="transmembrane region" description="Helical" evidence="7">
    <location>
        <begin position="281"/>
        <end position="306"/>
    </location>
</feature>
<dbReference type="AlphaFoldDB" id="A0A2V5JY29"/>
<dbReference type="InterPro" id="IPR050809">
    <property type="entry name" value="UgpAE/MalFG_permease"/>
</dbReference>
<evidence type="ECO:0000259" key="8">
    <source>
        <dbReference type="PROSITE" id="PS50928"/>
    </source>
</evidence>
<comment type="subcellular location">
    <subcellularLocation>
        <location evidence="1 7">Cell membrane</location>
        <topology evidence="1 7">Multi-pass membrane protein</topology>
    </subcellularLocation>
</comment>
<feature type="transmembrane region" description="Helical" evidence="7">
    <location>
        <begin position="182"/>
        <end position="205"/>
    </location>
</feature>
<dbReference type="PROSITE" id="PS50928">
    <property type="entry name" value="ABC_TM1"/>
    <property type="match status" value="1"/>
</dbReference>
<protein>
    <submittedName>
        <fullName evidence="9">Sugar ABC transporter permease</fullName>
    </submittedName>
</protein>
<feature type="transmembrane region" description="Helical" evidence="7">
    <location>
        <begin position="90"/>
        <end position="109"/>
    </location>
</feature>
<dbReference type="Proteomes" id="UP000247476">
    <property type="component" value="Unassembled WGS sequence"/>
</dbReference>
<evidence type="ECO:0000256" key="7">
    <source>
        <dbReference type="RuleBase" id="RU363032"/>
    </source>
</evidence>
<accession>A0A2V5JY29</accession>
<keyword evidence="5 7" id="KW-1133">Transmembrane helix</keyword>
<evidence type="ECO:0000256" key="5">
    <source>
        <dbReference type="ARBA" id="ARBA00022989"/>
    </source>
</evidence>
<comment type="similarity">
    <text evidence="7">Belongs to the binding-protein-dependent transport system permease family.</text>
</comment>
<evidence type="ECO:0000313" key="9">
    <source>
        <dbReference type="EMBL" id="PYI50023.1"/>
    </source>
</evidence>
<dbReference type="EMBL" id="QJVJ01000024">
    <property type="protein sequence ID" value="PYI50023.1"/>
    <property type="molecule type" value="Genomic_DNA"/>
</dbReference>
<gene>
    <name evidence="9" type="ORF">DLM86_31055</name>
</gene>
<name>A0A2V5JY29_9BACL</name>
<dbReference type="CDD" id="cd06261">
    <property type="entry name" value="TM_PBP2"/>
    <property type="match status" value="1"/>
</dbReference>
<evidence type="ECO:0000256" key="3">
    <source>
        <dbReference type="ARBA" id="ARBA00022475"/>
    </source>
</evidence>
<dbReference type="GO" id="GO:0005886">
    <property type="term" value="C:plasma membrane"/>
    <property type="evidence" value="ECO:0007669"/>
    <property type="project" value="UniProtKB-SubCell"/>
</dbReference>
<feature type="transmembrane region" description="Helical" evidence="7">
    <location>
        <begin position="226"/>
        <end position="253"/>
    </location>
</feature>
<evidence type="ECO:0000256" key="2">
    <source>
        <dbReference type="ARBA" id="ARBA00022448"/>
    </source>
</evidence>
<dbReference type="GO" id="GO:0055085">
    <property type="term" value="P:transmembrane transport"/>
    <property type="evidence" value="ECO:0007669"/>
    <property type="project" value="InterPro"/>
</dbReference>
<evidence type="ECO:0000256" key="6">
    <source>
        <dbReference type="ARBA" id="ARBA00023136"/>
    </source>
</evidence>
<keyword evidence="2 7" id="KW-0813">Transport</keyword>